<feature type="compositionally biased region" description="Polar residues" evidence="1">
    <location>
        <begin position="60"/>
        <end position="70"/>
    </location>
</feature>
<evidence type="ECO:0000313" key="3">
    <source>
        <dbReference type="EMBL" id="REE99969.1"/>
    </source>
</evidence>
<keyword evidence="2" id="KW-0812">Transmembrane</keyword>
<sequence length="143" mass="15131">MRRPEPRRTHGLPRPDGGLLLGLALVFCVLGMHGLQASASPVDRIAPPFPAVIAGHTTGDPATTRHSQQHGTDEPAEPHQDHPGGEVCLAMLVIVGLAALLPVMRRVRTLVTVRARTRTTTGGSAGGRSPPAPTLFRLVVLRL</sequence>
<dbReference type="AlphaFoldDB" id="A0A3D9SVI2"/>
<name>A0A3D9SVI2_9ACTN</name>
<evidence type="ECO:0000313" key="4">
    <source>
        <dbReference type="Proteomes" id="UP000256661"/>
    </source>
</evidence>
<dbReference type="InterPro" id="IPR046151">
    <property type="entry name" value="DUF6153"/>
</dbReference>
<dbReference type="OrthoDB" id="3544255at2"/>
<dbReference type="Pfam" id="PF19650">
    <property type="entry name" value="DUF6153"/>
    <property type="match status" value="1"/>
</dbReference>
<feature type="region of interest" description="Disordered" evidence="1">
    <location>
        <begin position="52"/>
        <end position="83"/>
    </location>
</feature>
<reference evidence="3 4" key="1">
    <citation type="submission" date="2018-08" db="EMBL/GenBank/DDBJ databases">
        <title>Sequencing the genomes of 1000 actinobacteria strains.</title>
        <authorList>
            <person name="Klenk H.-P."/>
        </authorList>
    </citation>
    <scope>NUCLEOTIDE SEQUENCE [LARGE SCALE GENOMIC DNA]</scope>
    <source>
        <strain evidence="3 4">DSM 43927</strain>
    </source>
</reference>
<keyword evidence="2" id="KW-1133">Transmembrane helix</keyword>
<keyword evidence="4" id="KW-1185">Reference proteome</keyword>
<evidence type="ECO:0000256" key="1">
    <source>
        <dbReference type="SAM" id="MobiDB-lite"/>
    </source>
</evidence>
<evidence type="ECO:0000256" key="2">
    <source>
        <dbReference type="SAM" id="Phobius"/>
    </source>
</evidence>
<dbReference type="Proteomes" id="UP000256661">
    <property type="component" value="Unassembled WGS sequence"/>
</dbReference>
<organism evidence="3 4">
    <name type="scientific">Thermomonospora umbrina</name>
    <dbReference type="NCBI Taxonomy" id="111806"/>
    <lineage>
        <taxon>Bacteria</taxon>
        <taxon>Bacillati</taxon>
        <taxon>Actinomycetota</taxon>
        <taxon>Actinomycetes</taxon>
        <taxon>Streptosporangiales</taxon>
        <taxon>Thermomonosporaceae</taxon>
        <taxon>Thermomonospora</taxon>
    </lineage>
</organism>
<proteinExistence type="predicted"/>
<gene>
    <name evidence="3" type="ORF">DFJ69_5488</name>
</gene>
<feature type="compositionally biased region" description="Basic and acidic residues" evidence="1">
    <location>
        <begin position="71"/>
        <end position="83"/>
    </location>
</feature>
<protein>
    <submittedName>
        <fullName evidence="3">Uncharacterized protein</fullName>
    </submittedName>
</protein>
<comment type="caution">
    <text evidence="3">The sequence shown here is derived from an EMBL/GenBank/DDBJ whole genome shotgun (WGS) entry which is preliminary data.</text>
</comment>
<feature type="transmembrane region" description="Helical" evidence="2">
    <location>
        <begin position="84"/>
        <end position="104"/>
    </location>
</feature>
<keyword evidence="2" id="KW-0472">Membrane</keyword>
<accession>A0A3D9SVI2</accession>
<dbReference type="EMBL" id="QTTT01000001">
    <property type="protein sequence ID" value="REE99969.1"/>
    <property type="molecule type" value="Genomic_DNA"/>
</dbReference>